<comment type="similarity">
    <text evidence="1 2">Belongs to the serpin family.</text>
</comment>
<proteinExistence type="inferred from homology"/>
<evidence type="ECO:0000313" key="4">
    <source>
        <dbReference type="EMBL" id="KAG0561293.1"/>
    </source>
</evidence>
<dbReference type="InterPro" id="IPR023795">
    <property type="entry name" value="Serpin_CS"/>
</dbReference>
<evidence type="ECO:0000256" key="1">
    <source>
        <dbReference type="ARBA" id="ARBA00009500"/>
    </source>
</evidence>
<dbReference type="Pfam" id="PF00079">
    <property type="entry name" value="Serpin"/>
    <property type="match status" value="1"/>
</dbReference>
<accession>A0A8T0GQT4</accession>
<dbReference type="SMART" id="SM00093">
    <property type="entry name" value="SERPIN"/>
    <property type="match status" value="1"/>
</dbReference>
<name>A0A8T0GQT4_CERPU</name>
<dbReference type="PANTHER" id="PTHR11461:SF211">
    <property type="entry name" value="GH10112P-RELATED"/>
    <property type="match status" value="1"/>
</dbReference>
<feature type="domain" description="Serpin" evidence="3">
    <location>
        <begin position="17"/>
        <end position="389"/>
    </location>
</feature>
<dbReference type="PANTHER" id="PTHR11461">
    <property type="entry name" value="SERINE PROTEASE INHIBITOR, SERPIN"/>
    <property type="match status" value="1"/>
</dbReference>
<dbReference type="InterPro" id="IPR023796">
    <property type="entry name" value="Serpin_dom"/>
</dbReference>
<dbReference type="OrthoDB" id="1063785at2759"/>
<dbReference type="Gene3D" id="2.30.39.10">
    <property type="entry name" value="Alpha-1-antitrypsin, domain 1"/>
    <property type="match status" value="1"/>
</dbReference>
<evidence type="ECO:0000259" key="3">
    <source>
        <dbReference type="SMART" id="SM00093"/>
    </source>
</evidence>
<gene>
    <name evidence="4" type="ORF">KC19_9G052500</name>
</gene>
<dbReference type="Proteomes" id="UP000822688">
    <property type="component" value="Chromosome 9"/>
</dbReference>
<reference evidence="4" key="1">
    <citation type="submission" date="2020-06" db="EMBL/GenBank/DDBJ databases">
        <title>WGS assembly of Ceratodon purpureus strain R40.</title>
        <authorList>
            <person name="Carey S.B."/>
            <person name="Jenkins J."/>
            <person name="Shu S."/>
            <person name="Lovell J.T."/>
            <person name="Sreedasyam A."/>
            <person name="Maumus F."/>
            <person name="Tiley G.P."/>
            <person name="Fernandez-Pozo N."/>
            <person name="Barry K."/>
            <person name="Chen C."/>
            <person name="Wang M."/>
            <person name="Lipzen A."/>
            <person name="Daum C."/>
            <person name="Saski C.A."/>
            <person name="Payton A.C."/>
            <person name="Mcbreen J.C."/>
            <person name="Conrad R.E."/>
            <person name="Kollar L.M."/>
            <person name="Olsson S."/>
            <person name="Huttunen S."/>
            <person name="Landis J.B."/>
            <person name="Wickett N.J."/>
            <person name="Johnson M.G."/>
            <person name="Rensing S.A."/>
            <person name="Grimwood J."/>
            <person name="Schmutz J."/>
            <person name="Mcdaniel S.F."/>
        </authorList>
    </citation>
    <scope>NUCLEOTIDE SEQUENCE</scope>
    <source>
        <strain evidence="4">R40</strain>
    </source>
</reference>
<protein>
    <recommendedName>
        <fullName evidence="3">Serpin domain-containing protein</fullName>
    </recommendedName>
</protein>
<organism evidence="4 5">
    <name type="scientific">Ceratodon purpureus</name>
    <name type="common">Fire moss</name>
    <name type="synonym">Dicranum purpureum</name>
    <dbReference type="NCBI Taxonomy" id="3225"/>
    <lineage>
        <taxon>Eukaryota</taxon>
        <taxon>Viridiplantae</taxon>
        <taxon>Streptophyta</taxon>
        <taxon>Embryophyta</taxon>
        <taxon>Bryophyta</taxon>
        <taxon>Bryophytina</taxon>
        <taxon>Bryopsida</taxon>
        <taxon>Dicranidae</taxon>
        <taxon>Pseudoditrichales</taxon>
        <taxon>Ditrichaceae</taxon>
        <taxon>Ceratodon</taxon>
    </lineage>
</organism>
<dbReference type="InterPro" id="IPR036186">
    <property type="entry name" value="Serpin_sf"/>
</dbReference>
<dbReference type="PROSITE" id="PS00284">
    <property type="entry name" value="SERPIN"/>
    <property type="match status" value="1"/>
</dbReference>
<dbReference type="InterPro" id="IPR042178">
    <property type="entry name" value="Serpin_sf_1"/>
</dbReference>
<dbReference type="CDD" id="cd02043">
    <property type="entry name" value="serpinP_plants"/>
    <property type="match status" value="1"/>
</dbReference>
<dbReference type="InterPro" id="IPR042185">
    <property type="entry name" value="Serpin_sf_2"/>
</dbReference>
<sequence length="393" mass="43225">MGLDVAAMVHGQVEFTVDLFKAVVKGKESENVVLSPLSINLALAMISAGAKGPTLEQIAKCIKLPEGEPLHNFSSQLRTIVLADGSAHGGPQLALANRAWVEQTVKLKPEFQKVLKDFYGSEAASVDFLTKADEALVKVNEWAKEETHGKIEDLLPGGSVDNGTRVVLANALYFKGAWKKPFDEESTKDGEFFLLDGKTIKVPMMHTTKKQHVKDFSTFKALRLPYSAGSDKRAFSMYILLPHEKNGLPSLEKDLDFKTLAEDLRHVTNEVPVKEFALPKFKISCGFEVPDALRTLGLALPFGAEADLTEMVDSPLADKLYVSNMYHKTFVEVNEKGTEAAAATGATITLRGLPMFQDPIDFVCDHPFLFIIKEELTNVIIFTGRIADPTVEK</sequence>
<comment type="caution">
    <text evidence="4">The sequence shown here is derived from an EMBL/GenBank/DDBJ whole genome shotgun (WGS) entry which is preliminary data.</text>
</comment>
<dbReference type="EMBL" id="CM026430">
    <property type="protein sequence ID" value="KAG0561293.1"/>
    <property type="molecule type" value="Genomic_DNA"/>
</dbReference>
<dbReference type="Gene3D" id="3.30.497.10">
    <property type="entry name" value="Antithrombin, subunit I, domain 2"/>
    <property type="match status" value="1"/>
</dbReference>
<dbReference type="AlphaFoldDB" id="A0A8T0GQT4"/>
<dbReference type="InterPro" id="IPR000215">
    <property type="entry name" value="Serpin_fam"/>
</dbReference>
<dbReference type="SUPFAM" id="SSF56574">
    <property type="entry name" value="Serpins"/>
    <property type="match status" value="1"/>
</dbReference>
<dbReference type="GO" id="GO:0004867">
    <property type="term" value="F:serine-type endopeptidase inhibitor activity"/>
    <property type="evidence" value="ECO:0007669"/>
    <property type="project" value="InterPro"/>
</dbReference>
<evidence type="ECO:0000313" key="5">
    <source>
        <dbReference type="Proteomes" id="UP000822688"/>
    </source>
</evidence>
<keyword evidence="5" id="KW-1185">Reference proteome</keyword>
<dbReference type="GO" id="GO:0005615">
    <property type="term" value="C:extracellular space"/>
    <property type="evidence" value="ECO:0007669"/>
    <property type="project" value="InterPro"/>
</dbReference>
<evidence type="ECO:0000256" key="2">
    <source>
        <dbReference type="RuleBase" id="RU000411"/>
    </source>
</evidence>